<feature type="transmembrane region" description="Helical" evidence="3">
    <location>
        <begin position="45"/>
        <end position="66"/>
    </location>
</feature>
<evidence type="ECO:0000259" key="4">
    <source>
        <dbReference type="PROSITE" id="PS50850"/>
    </source>
</evidence>
<dbReference type="Gene3D" id="1.20.1250.20">
    <property type="entry name" value="MFS general substrate transporter like domains"/>
    <property type="match status" value="2"/>
</dbReference>
<dbReference type="InterPro" id="IPR036259">
    <property type="entry name" value="MFS_trans_sf"/>
</dbReference>
<dbReference type="InterPro" id="IPR011701">
    <property type="entry name" value="MFS"/>
</dbReference>
<reference evidence="5 6" key="1">
    <citation type="submission" date="2019-12" db="EMBL/GenBank/DDBJ databases">
        <authorList>
            <person name="Floudas D."/>
            <person name="Bentzer J."/>
            <person name="Ahren D."/>
            <person name="Johansson T."/>
            <person name="Persson P."/>
            <person name="Tunlid A."/>
        </authorList>
    </citation>
    <scope>NUCLEOTIDE SEQUENCE [LARGE SCALE GENOMIC DNA]</scope>
    <source>
        <strain evidence="5 6">CBS 102.39</strain>
    </source>
</reference>
<sequence>MLSLVQEGQYYQIFLSQGLCLGIGLSLIYVPSFTLVSHYFKSRKALAMGLLAASTPLGGIVYSIMLNQLIELKTGFAWGVRAAAFLTLGCSVCGHLLIYVPPRPASAGRAVTTKANNYILLRNLPYLLTLLSGFIGQLGTYFPVFYVQLFAEQHGISHTLAFYALAILNGAGVFGRIIPNHLADRYGVIEVYIICSALCGFVGFAMLGCGSPPGLVLFCIFYGFFFNSATSLYIPLAAAIIPKGADVGLGLGIAVAPVGLASLIGSPMIGAIIGKDFVWWKGIIFASLCVVGAAVIMVVARYFHVKERRRSESFPVMQEYELVEP</sequence>
<name>A0A8H4VQ79_9AGAR</name>
<comment type="similarity">
    <text evidence="2">Belongs to the major facilitator superfamily. Monocarboxylate porter (TC 2.A.1.13) family.</text>
</comment>
<accession>A0A8H4VQ79</accession>
<feature type="domain" description="Major facilitator superfamily (MFS) profile" evidence="4">
    <location>
        <begin position="1"/>
        <end position="304"/>
    </location>
</feature>
<gene>
    <name evidence="5" type="ORF">D9613_011587</name>
</gene>
<organism evidence="5 6">
    <name type="scientific">Agrocybe pediades</name>
    <dbReference type="NCBI Taxonomy" id="84607"/>
    <lineage>
        <taxon>Eukaryota</taxon>
        <taxon>Fungi</taxon>
        <taxon>Dikarya</taxon>
        <taxon>Basidiomycota</taxon>
        <taxon>Agaricomycotina</taxon>
        <taxon>Agaricomycetes</taxon>
        <taxon>Agaricomycetidae</taxon>
        <taxon>Agaricales</taxon>
        <taxon>Agaricineae</taxon>
        <taxon>Strophariaceae</taxon>
        <taxon>Agrocybe</taxon>
    </lineage>
</organism>
<protein>
    <recommendedName>
        <fullName evidence="4">Major facilitator superfamily (MFS) profile domain-containing protein</fullName>
    </recommendedName>
</protein>
<feature type="transmembrane region" description="Helical" evidence="3">
    <location>
        <begin position="279"/>
        <end position="303"/>
    </location>
</feature>
<dbReference type="PANTHER" id="PTHR11360:SF234">
    <property type="entry name" value="MFS-TYPE TRANSPORTER DBAD-RELATED"/>
    <property type="match status" value="1"/>
</dbReference>
<evidence type="ECO:0000256" key="1">
    <source>
        <dbReference type="ARBA" id="ARBA00004141"/>
    </source>
</evidence>
<feature type="transmembrane region" description="Helical" evidence="3">
    <location>
        <begin position="12"/>
        <end position="33"/>
    </location>
</feature>
<dbReference type="PROSITE" id="PS50850">
    <property type="entry name" value="MFS"/>
    <property type="match status" value="1"/>
</dbReference>
<feature type="transmembrane region" description="Helical" evidence="3">
    <location>
        <begin position="124"/>
        <end position="148"/>
    </location>
</feature>
<feature type="transmembrane region" description="Helical" evidence="3">
    <location>
        <begin position="248"/>
        <end position="273"/>
    </location>
</feature>
<feature type="transmembrane region" description="Helical" evidence="3">
    <location>
        <begin position="191"/>
        <end position="208"/>
    </location>
</feature>
<dbReference type="PANTHER" id="PTHR11360">
    <property type="entry name" value="MONOCARBOXYLATE TRANSPORTER"/>
    <property type="match status" value="1"/>
</dbReference>
<dbReference type="AlphaFoldDB" id="A0A8H4VQ79"/>
<dbReference type="InterPro" id="IPR020846">
    <property type="entry name" value="MFS_dom"/>
</dbReference>
<evidence type="ECO:0000313" key="5">
    <source>
        <dbReference type="EMBL" id="KAF4618328.1"/>
    </source>
</evidence>
<comment type="subcellular location">
    <subcellularLocation>
        <location evidence="1">Membrane</location>
        <topology evidence="1">Multi-pass membrane protein</topology>
    </subcellularLocation>
</comment>
<feature type="transmembrane region" description="Helical" evidence="3">
    <location>
        <begin position="78"/>
        <end position="100"/>
    </location>
</feature>
<keyword evidence="3" id="KW-0472">Membrane</keyword>
<keyword evidence="3" id="KW-0812">Transmembrane</keyword>
<dbReference type="EMBL" id="JAACJL010000018">
    <property type="protein sequence ID" value="KAF4618328.1"/>
    <property type="molecule type" value="Genomic_DNA"/>
</dbReference>
<dbReference type="Pfam" id="PF07690">
    <property type="entry name" value="MFS_1"/>
    <property type="match status" value="1"/>
</dbReference>
<keyword evidence="6" id="KW-1185">Reference proteome</keyword>
<dbReference type="InterPro" id="IPR050327">
    <property type="entry name" value="Proton-linked_MCT"/>
</dbReference>
<feature type="transmembrane region" description="Helical" evidence="3">
    <location>
        <begin position="160"/>
        <end position="179"/>
    </location>
</feature>
<evidence type="ECO:0000256" key="2">
    <source>
        <dbReference type="ARBA" id="ARBA00006727"/>
    </source>
</evidence>
<dbReference type="Proteomes" id="UP000521872">
    <property type="component" value="Unassembled WGS sequence"/>
</dbReference>
<dbReference type="SUPFAM" id="SSF103473">
    <property type="entry name" value="MFS general substrate transporter"/>
    <property type="match status" value="1"/>
</dbReference>
<proteinExistence type="inferred from homology"/>
<comment type="caution">
    <text evidence="5">The sequence shown here is derived from an EMBL/GenBank/DDBJ whole genome shotgun (WGS) entry which is preliminary data.</text>
</comment>
<keyword evidence="3" id="KW-1133">Transmembrane helix</keyword>
<feature type="transmembrane region" description="Helical" evidence="3">
    <location>
        <begin position="214"/>
        <end position="236"/>
    </location>
</feature>
<dbReference type="GO" id="GO:0016020">
    <property type="term" value="C:membrane"/>
    <property type="evidence" value="ECO:0007669"/>
    <property type="project" value="UniProtKB-SubCell"/>
</dbReference>
<dbReference type="GO" id="GO:0022857">
    <property type="term" value="F:transmembrane transporter activity"/>
    <property type="evidence" value="ECO:0007669"/>
    <property type="project" value="InterPro"/>
</dbReference>
<evidence type="ECO:0000256" key="3">
    <source>
        <dbReference type="SAM" id="Phobius"/>
    </source>
</evidence>
<evidence type="ECO:0000313" key="6">
    <source>
        <dbReference type="Proteomes" id="UP000521872"/>
    </source>
</evidence>